<name>A0A381PAN7_9ZZZZ</name>
<comment type="similarity">
    <text evidence="2">Belongs to the SELO family.</text>
</comment>
<reference evidence="9" key="1">
    <citation type="submission" date="2018-05" db="EMBL/GenBank/DDBJ databases">
        <authorList>
            <person name="Lanie J.A."/>
            <person name="Ng W.-L."/>
            <person name="Kazmierczak K.M."/>
            <person name="Andrzejewski T.M."/>
            <person name="Davidsen T.M."/>
            <person name="Wayne K.J."/>
            <person name="Tettelin H."/>
            <person name="Glass J.I."/>
            <person name="Rusch D."/>
            <person name="Podicherti R."/>
            <person name="Tsui H.-C.T."/>
            <person name="Winkler M.E."/>
        </authorList>
    </citation>
    <scope>NUCLEOTIDE SEQUENCE</scope>
</reference>
<keyword evidence="6" id="KW-0547">Nucleotide-binding</keyword>
<keyword evidence="7" id="KW-0067">ATP-binding</keyword>
<proteinExistence type="inferred from homology"/>
<organism evidence="9">
    <name type="scientific">marine metagenome</name>
    <dbReference type="NCBI Taxonomy" id="408172"/>
    <lineage>
        <taxon>unclassified sequences</taxon>
        <taxon>metagenomes</taxon>
        <taxon>ecological metagenomes</taxon>
    </lineage>
</organism>
<evidence type="ECO:0000256" key="7">
    <source>
        <dbReference type="ARBA" id="ARBA00022840"/>
    </source>
</evidence>
<evidence type="ECO:0000256" key="6">
    <source>
        <dbReference type="ARBA" id="ARBA00022741"/>
    </source>
</evidence>
<dbReference type="NCBIfam" id="NF000658">
    <property type="entry name" value="PRK00029.1"/>
    <property type="match status" value="1"/>
</dbReference>
<evidence type="ECO:0000313" key="9">
    <source>
        <dbReference type="EMBL" id="SUZ64042.1"/>
    </source>
</evidence>
<comment type="cofactor">
    <cofactor evidence="1">
        <name>Mg(2+)</name>
        <dbReference type="ChEBI" id="CHEBI:18420"/>
    </cofactor>
</comment>
<evidence type="ECO:0000256" key="3">
    <source>
        <dbReference type="ARBA" id="ARBA00022679"/>
    </source>
</evidence>
<keyword evidence="3" id="KW-0808">Transferase</keyword>
<accession>A0A381PAN7</accession>
<evidence type="ECO:0008006" key="10">
    <source>
        <dbReference type="Google" id="ProtNLM"/>
    </source>
</evidence>
<dbReference type="GO" id="GO:0070733">
    <property type="term" value="F:AMPylase activity"/>
    <property type="evidence" value="ECO:0007669"/>
    <property type="project" value="TreeGrafter"/>
</dbReference>
<evidence type="ECO:0000256" key="4">
    <source>
        <dbReference type="ARBA" id="ARBA00022695"/>
    </source>
</evidence>
<dbReference type="EMBL" id="UINC01000928">
    <property type="protein sequence ID" value="SUZ64042.1"/>
    <property type="molecule type" value="Genomic_DNA"/>
</dbReference>
<keyword evidence="8" id="KW-0460">Magnesium</keyword>
<gene>
    <name evidence="9" type="ORF">METZ01_LOCUS16896</name>
</gene>
<dbReference type="Pfam" id="PF02696">
    <property type="entry name" value="SelO"/>
    <property type="match status" value="1"/>
</dbReference>
<dbReference type="InterPro" id="IPR003846">
    <property type="entry name" value="SelO"/>
</dbReference>
<evidence type="ECO:0000256" key="5">
    <source>
        <dbReference type="ARBA" id="ARBA00022723"/>
    </source>
</evidence>
<protein>
    <recommendedName>
        <fullName evidence="10">Selenoprotein O</fullName>
    </recommendedName>
</protein>
<evidence type="ECO:0000256" key="2">
    <source>
        <dbReference type="ARBA" id="ARBA00009747"/>
    </source>
</evidence>
<keyword evidence="4" id="KW-0548">Nucleotidyltransferase</keyword>
<dbReference type="AlphaFoldDB" id="A0A381PAN7"/>
<dbReference type="HAMAP" id="MF_00692">
    <property type="entry name" value="SelO"/>
    <property type="match status" value="1"/>
</dbReference>
<keyword evidence="5" id="KW-0479">Metal-binding</keyword>
<dbReference type="GO" id="GO:0046872">
    <property type="term" value="F:metal ion binding"/>
    <property type="evidence" value="ECO:0007669"/>
    <property type="project" value="UniProtKB-KW"/>
</dbReference>
<dbReference type="GO" id="GO:0005524">
    <property type="term" value="F:ATP binding"/>
    <property type="evidence" value="ECO:0007669"/>
    <property type="project" value="UniProtKB-KW"/>
</dbReference>
<sequence>MATIDDLRFDNRFTRSLPADSINGTNSRQVQQACFSRVKPLIVDHPRLVAHSAEMFELLGINSAEIQRPDFVEVLAGNRILPGMDTHAVCYGGHQFGNWAGQLGDGRAIGLGEVIDTSGRHQMLQLKGAGPTPYSRTADGLAVLRSSIREFLCSEAMHHLGVPTTRALSLVTTGEDVVRDMLYDGNPRPEPGAIVCRVAPSFVRFGNFEIFASRGDRQTLQRLADFTIATEFSHIEDPDSGRYVSLLKEVGERTADMVVEWLRVGFVHGVMNTDNMSILGLTIDYGPYGWLDNYDPNWTPNTTDAQHRRYRYGRQPHIAQWNVVQLANALYPLVEEVEPLQEAVRHYADRFEAKWSEMMASKLGIFSLNDSRDRNLADEALSVLQVVETDMTKFWRELGRVDCSADLDPLERVEPLLGAIYPRESATRPQVSAFVDFGQRWAARHRELGTDDVERRMSMDAVNPKYVLRNYLAQLAIDRAEQGDASMVEELLDLMRRPYDEQPERNKFSLLRPDWARTKVGCSQLSCSS</sequence>
<dbReference type="PANTHER" id="PTHR32057:SF14">
    <property type="entry name" value="PROTEIN ADENYLYLTRANSFERASE SELO, MITOCHONDRIAL"/>
    <property type="match status" value="1"/>
</dbReference>
<evidence type="ECO:0000256" key="1">
    <source>
        <dbReference type="ARBA" id="ARBA00001946"/>
    </source>
</evidence>
<evidence type="ECO:0000256" key="8">
    <source>
        <dbReference type="ARBA" id="ARBA00022842"/>
    </source>
</evidence>
<dbReference type="PANTHER" id="PTHR32057">
    <property type="entry name" value="PROTEIN ADENYLYLTRANSFERASE SELO, MITOCHONDRIAL"/>
    <property type="match status" value="1"/>
</dbReference>